<keyword evidence="11" id="KW-0963">Cytoplasm</keyword>
<dbReference type="OrthoDB" id="9808150at2"/>
<evidence type="ECO:0000256" key="12">
    <source>
        <dbReference type="SAM" id="Coils"/>
    </source>
</evidence>
<dbReference type="AlphaFoldDB" id="A0A1R4FQW1"/>
<reference evidence="14 15" key="1">
    <citation type="submission" date="2017-02" db="EMBL/GenBank/DDBJ databases">
        <authorList>
            <person name="Peterson S.W."/>
        </authorList>
    </citation>
    <scope>NUCLEOTIDE SEQUENCE [LARGE SCALE GENOMIC DNA]</scope>
    <source>
        <strain evidence="14 15">LMG 22410</strain>
    </source>
</reference>
<dbReference type="Gene3D" id="3.40.50.300">
    <property type="entry name" value="P-loop containing nucleotide triphosphate hydrolases"/>
    <property type="match status" value="1"/>
</dbReference>
<evidence type="ECO:0000256" key="11">
    <source>
        <dbReference type="HAMAP-Rule" id="MF_00328"/>
    </source>
</evidence>
<evidence type="ECO:0000256" key="8">
    <source>
        <dbReference type="ARBA" id="ARBA00022840"/>
    </source>
</evidence>
<comment type="function">
    <text evidence="1 11">Essential for recycling GMP and indirectly, cGMP.</text>
</comment>
<dbReference type="FunFam" id="3.30.63.10:FF:000002">
    <property type="entry name" value="Guanylate kinase 1"/>
    <property type="match status" value="1"/>
</dbReference>
<dbReference type="PANTHER" id="PTHR23117">
    <property type="entry name" value="GUANYLATE KINASE-RELATED"/>
    <property type="match status" value="1"/>
</dbReference>
<organism evidence="14 15">
    <name type="scientific">Agrococcus casei LMG 22410</name>
    <dbReference type="NCBI Taxonomy" id="1255656"/>
    <lineage>
        <taxon>Bacteria</taxon>
        <taxon>Bacillati</taxon>
        <taxon>Actinomycetota</taxon>
        <taxon>Actinomycetes</taxon>
        <taxon>Micrococcales</taxon>
        <taxon>Microbacteriaceae</taxon>
        <taxon>Agrococcus</taxon>
    </lineage>
</organism>
<evidence type="ECO:0000256" key="7">
    <source>
        <dbReference type="ARBA" id="ARBA00022777"/>
    </source>
</evidence>
<keyword evidence="8 11" id="KW-0067">ATP-binding</keyword>
<evidence type="ECO:0000256" key="10">
    <source>
        <dbReference type="ARBA" id="ARBA00048594"/>
    </source>
</evidence>
<evidence type="ECO:0000256" key="5">
    <source>
        <dbReference type="ARBA" id="ARBA00022679"/>
    </source>
</evidence>
<evidence type="ECO:0000256" key="9">
    <source>
        <dbReference type="ARBA" id="ARBA00030128"/>
    </source>
</evidence>
<keyword evidence="12" id="KW-0175">Coiled coil</keyword>
<evidence type="ECO:0000313" key="14">
    <source>
        <dbReference type="EMBL" id="SJM58132.1"/>
    </source>
</evidence>
<dbReference type="Proteomes" id="UP000195787">
    <property type="component" value="Unassembled WGS sequence"/>
</dbReference>
<comment type="similarity">
    <text evidence="2 11">Belongs to the guanylate kinase family.</text>
</comment>
<protein>
    <recommendedName>
        <fullName evidence="4 11">Guanylate kinase</fullName>
        <ecNumber evidence="3 11">2.7.4.8</ecNumber>
    </recommendedName>
    <alternativeName>
        <fullName evidence="9 11">GMP kinase</fullName>
    </alternativeName>
</protein>
<comment type="catalytic activity">
    <reaction evidence="10 11">
        <text>GMP + ATP = GDP + ADP</text>
        <dbReference type="Rhea" id="RHEA:20780"/>
        <dbReference type="ChEBI" id="CHEBI:30616"/>
        <dbReference type="ChEBI" id="CHEBI:58115"/>
        <dbReference type="ChEBI" id="CHEBI:58189"/>
        <dbReference type="ChEBI" id="CHEBI:456216"/>
        <dbReference type="EC" id="2.7.4.8"/>
    </reaction>
</comment>
<dbReference type="Gene3D" id="1.10.8.50">
    <property type="match status" value="1"/>
</dbReference>
<dbReference type="PROSITE" id="PS00856">
    <property type="entry name" value="GUANYLATE_KINASE_1"/>
    <property type="match status" value="1"/>
</dbReference>
<dbReference type="PROSITE" id="PS50052">
    <property type="entry name" value="GUANYLATE_KINASE_2"/>
    <property type="match status" value="1"/>
</dbReference>
<sequence length="291" mass="32188">MTAPSQSTASEAAVRVRRARAELKRQIAAGERKARELCESAWLDPDGDAASLLVAEVLGSMRGMGSLRTAQTLDELGISSRRRLRGVGINQRRRLRSWLSNKEGAMKPRLVVLAGPTAVGKGTVAQYVRDHFPEVRHSVSTTTRTIRPGEVDGVHYEFVTEAQFDQMIEAGEFLEWAQVHNAYRYGTPKSAVERELAAGHSVLLEIDLQGARNVREQMPNALTIFLAPPSWHELVNRLVGRGTESASEQERRLATARIELASQDEFDHVVVNTDVAEAAREVVALMLDDIE</sequence>
<dbReference type="GO" id="GO:0005829">
    <property type="term" value="C:cytosol"/>
    <property type="evidence" value="ECO:0007669"/>
    <property type="project" value="TreeGrafter"/>
</dbReference>
<comment type="subcellular location">
    <subcellularLocation>
        <location evidence="11">Cytoplasm</location>
    </subcellularLocation>
</comment>
<dbReference type="SUPFAM" id="SSF52540">
    <property type="entry name" value="P-loop containing nucleoside triphosphate hydrolases"/>
    <property type="match status" value="1"/>
</dbReference>
<dbReference type="HAMAP" id="MF_00328">
    <property type="entry name" value="Guanylate_kinase"/>
    <property type="match status" value="1"/>
</dbReference>
<dbReference type="Gene3D" id="3.30.63.10">
    <property type="entry name" value="Guanylate Kinase phosphate binding domain"/>
    <property type="match status" value="1"/>
</dbReference>
<evidence type="ECO:0000256" key="4">
    <source>
        <dbReference type="ARBA" id="ARBA00016296"/>
    </source>
</evidence>
<dbReference type="InterPro" id="IPR017665">
    <property type="entry name" value="Guanylate_kinase"/>
</dbReference>
<dbReference type="EC" id="2.7.4.8" evidence="3 11"/>
<gene>
    <name evidence="11" type="primary">gmk</name>
    <name evidence="14" type="ORF">CZ674_05935</name>
</gene>
<dbReference type="InterPro" id="IPR020590">
    <property type="entry name" value="Guanylate_kinase_CS"/>
</dbReference>
<feature type="coiled-coil region" evidence="12">
    <location>
        <begin position="13"/>
        <end position="40"/>
    </location>
</feature>
<keyword evidence="15" id="KW-1185">Reference proteome</keyword>
<dbReference type="RefSeq" id="WP_086991627.1">
    <property type="nucleotide sequence ID" value="NZ_FUHU01000026.1"/>
</dbReference>
<evidence type="ECO:0000256" key="6">
    <source>
        <dbReference type="ARBA" id="ARBA00022741"/>
    </source>
</evidence>
<evidence type="ECO:0000313" key="15">
    <source>
        <dbReference type="Proteomes" id="UP000195787"/>
    </source>
</evidence>
<accession>A0A1R4FQW1</accession>
<dbReference type="GO" id="GO:0005524">
    <property type="term" value="F:ATP binding"/>
    <property type="evidence" value="ECO:0007669"/>
    <property type="project" value="UniProtKB-UniRule"/>
</dbReference>
<keyword evidence="6 11" id="KW-0547">Nucleotide-binding</keyword>
<evidence type="ECO:0000259" key="13">
    <source>
        <dbReference type="PROSITE" id="PS50052"/>
    </source>
</evidence>
<dbReference type="Pfam" id="PF22525">
    <property type="entry name" value="H2TH_5"/>
    <property type="match status" value="1"/>
</dbReference>
<keyword evidence="5 11" id="KW-0808">Transferase</keyword>
<dbReference type="InterPro" id="IPR055201">
    <property type="entry name" value="IHF-like_H2TH"/>
</dbReference>
<feature type="binding site" evidence="11">
    <location>
        <begin position="115"/>
        <end position="122"/>
    </location>
    <ligand>
        <name>ATP</name>
        <dbReference type="ChEBI" id="CHEBI:30616"/>
    </ligand>
</feature>
<dbReference type="SMART" id="SM00072">
    <property type="entry name" value="GuKc"/>
    <property type="match status" value="1"/>
</dbReference>
<keyword evidence="7 11" id="KW-0418">Kinase</keyword>
<name>A0A1R4FQW1_9MICO</name>
<dbReference type="InterPro" id="IPR008145">
    <property type="entry name" value="GK/Ca_channel_bsu"/>
</dbReference>
<evidence type="ECO:0000256" key="2">
    <source>
        <dbReference type="ARBA" id="ARBA00005790"/>
    </source>
</evidence>
<evidence type="ECO:0000256" key="3">
    <source>
        <dbReference type="ARBA" id="ARBA00012961"/>
    </source>
</evidence>
<dbReference type="Pfam" id="PF00625">
    <property type="entry name" value="Guanylate_kin"/>
    <property type="match status" value="1"/>
</dbReference>
<dbReference type="InterPro" id="IPR008144">
    <property type="entry name" value="Guanylate_kin-like_dom"/>
</dbReference>
<dbReference type="CDD" id="cd00071">
    <property type="entry name" value="GMPK"/>
    <property type="match status" value="1"/>
</dbReference>
<dbReference type="GeneID" id="303172756"/>
<evidence type="ECO:0000256" key="1">
    <source>
        <dbReference type="ARBA" id="ARBA00003531"/>
    </source>
</evidence>
<dbReference type="PANTHER" id="PTHR23117:SF13">
    <property type="entry name" value="GUANYLATE KINASE"/>
    <property type="match status" value="1"/>
</dbReference>
<dbReference type="GO" id="GO:0004385">
    <property type="term" value="F:GMP kinase activity"/>
    <property type="evidence" value="ECO:0007669"/>
    <property type="project" value="UniProtKB-UniRule"/>
</dbReference>
<feature type="domain" description="Guanylate kinase-like" evidence="13">
    <location>
        <begin position="108"/>
        <end position="287"/>
    </location>
</feature>
<dbReference type="InterPro" id="IPR027417">
    <property type="entry name" value="P-loop_NTPase"/>
</dbReference>
<proteinExistence type="inferred from homology"/>
<dbReference type="NCBIfam" id="TIGR03263">
    <property type="entry name" value="guanyl_kin"/>
    <property type="match status" value="1"/>
</dbReference>
<dbReference type="EMBL" id="FUHU01000026">
    <property type="protein sequence ID" value="SJM58132.1"/>
    <property type="molecule type" value="Genomic_DNA"/>
</dbReference>